<dbReference type="GO" id="GO:0005662">
    <property type="term" value="C:DNA replication factor A complex"/>
    <property type="evidence" value="ECO:0007669"/>
    <property type="project" value="EnsemblFungi"/>
</dbReference>
<organism evidence="14 15">
    <name type="scientific">Diaporthe ampelina</name>
    <dbReference type="NCBI Taxonomy" id="1214573"/>
    <lineage>
        <taxon>Eukaryota</taxon>
        <taxon>Fungi</taxon>
        <taxon>Dikarya</taxon>
        <taxon>Ascomycota</taxon>
        <taxon>Pezizomycotina</taxon>
        <taxon>Sordariomycetes</taxon>
        <taxon>Sordariomycetidae</taxon>
        <taxon>Diaporthales</taxon>
        <taxon>Diaporthaceae</taxon>
        <taxon>Diaporthe</taxon>
    </lineage>
</organism>
<evidence type="ECO:0000259" key="13">
    <source>
        <dbReference type="Pfam" id="PF16900"/>
    </source>
</evidence>
<gene>
    <name evidence="14" type="ORF">UCDDA912_g07618</name>
</gene>
<dbReference type="Gene3D" id="2.40.50.140">
    <property type="entry name" value="Nucleic acid-binding proteins"/>
    <property type="match status" value="4"/>
</dbReference>
<keyword evidence="7 9" id="KW-0238">DNA-binding</keyword>
<feature type="domain" description="Replication factor A C-terminal" evidence="12">
    <location>
        <begin position="452"/>
        <end position="597"/>
    </location>
</feature>
<dbReference type="GO" id="GO:0003697">
    <property type="term" value="F:single-stranded DNA binding"/>
    <property type="evidence" value="ECO:0007669"/>
    <property type="project" value="EnsemblFungi"/>
</dbReference>
<dbReference type="FunFam" id="2.40.50.140:FF:000090">
    <property type="entry name" value="Replication protein A subunit"/>
    <property type="match status" value="1"/>
</dbReference>
<keyword evidence="15" id="KW-1185">Reference proteome</keyword>
<dbReference type="FunFam" id="2.40.50.140:FF:000117">
    <property type="entry name" value="Replication protein A subunit"/>
    <property type="match status" value="1"/>
</dbReference>
<dbReference type="CDD" id="cd04477">
    <property type="entry name" value="RPA1N"/>
    <property type="match status" value="1"/>
</dbReference>
<comment type="function">
    <text evidence="9">As part of the replication protein A (RPA/RP-A), a single-stranded DNA-binding heterotrimeric complex, may play an essential role in DNA replication, recombination and repair. Binds and stabilizes single-stranded DNA intermediates, preventing complementary DNA reannealing and recruiting different proteins involved in DNA metabolism.</text>
</comment>
<comment type="similarity">
    <text evidence="2 9">Belongs to the replication factor A protein 1 family.</text>
</comment>
<evidence type="ECO:0000256" key="2">
    <source>
        <dbReference type="ARBA" id="ARBA00005690"/>
    </source>
</evidence>
<dbReference type="InterPro" id="IPR007199">
    <property type="entry name" value="Rep_factor-A_N"/>
</dbReference>
<dbReference type="GO" id="GO:0035861">
    <property type="term" value="C:site of double-strand break"/>
    <property type="evidence" value="ECO:0007669"/>
    <property type="project" value="EnsemblFungi"/>
</dbReference>
<dbReference type="SUPFAM" id="SSF50249">
    <property type="entry name" value="Nucleic acid-binding proteins"/>
    <property type="match status" value="4"/>
</dbReference>
<keyword evidence="4 9" id="KW-0479">Metal-binding</keyword>
<dbReference type="Proteomes" id="UP000034680">
    <property type="component" value="Unassembled WGS sequence"/>
</dbReference>
<evidence type="ECO:0000256" key="6">
    <source>
        <dbReference type="ARBA" id="ARBA00022833"/>
    </source>
</evidence>
<evidence type="ECO:0000256" key="7">
    <source>
        <dbReference type="ARBA" id="ARBA00023125"/>
    </source>
</evidence>
<dbReference type="GO" id="GO:0000785">
    <property type="term" value="C:chromatin"/>
    <property type="evidence" value="ECO:0007669"/>
    <property type="project" value="EnsemblFungi"/>
</dbReference>
<dbReference type="InterPro" id="IPR013955">
    <property type="entry name" value="Rep_factor-A_C"/>
</dbReference>
<dbReference type="InterPro" id="IPR004365">
    <property type="entry name" value="NA-bd_OB_tRNA"/>
</dbReference>
<dbReference type="STRING" id="1214573.A0A0G2FCU6"/>
<feature type="domain" description="Replication protein A OB" evidence="13">
    <location>
        <begin position="296"/>
        <end position="393"/>
    </location>
</feature>
<dbReference type="FunFam" id="2.40.50.140:FF:000041">
    <property type="entry name" value="Replication protein A subunit"/>
    <property type="match status" value="1"/>
</dbReference>
<dbReference type="Pfam" id="PF16900">
    <property type="entry name" value="REPA_OB_2"/>
    <property type="match status" value="1"/>
</dbReference>
<evidence type="ECO:0000256" key="4">
    <source>
        <dbReference type="ARBA" id="ARBA00022723"/>
    </source>
</evidence>
<feature type="domain" description="OB" evidence="10">
    <location>
        <begin position="187"/>
        <end position="268"/>
    </location>
</feature>
<dbReference type="AlphaFoldDB" id="A0A0G2FCU6"/>
<keyword evidence="5 9" id="KW-0863">Zinc-finger</keyword>
<evidence type="ECO:0000259" key="11">
    <source>
        <dbReference type="Pfam" id="PF04057"/>
    </source>
</evidence>
<dbReference type="InterPro" id="IPR012340">
    <property type="entry name" value="NA-bd_OB-fold"/>
</dbReference>
<keyword evidence="6 9" id="KW-0862">Zinc</keyword>
<dbReference type="OrthoDB" id="1751331at2759"/>
<evidence type="ECO:0000256" key="5">
    <source>
        <dbReference type="ARBA" id="ARBA00022771"/>
    </source>
</evidence>
<evidence type="ECO:0000256" key="1">
    <source>
        <dbReference type="ARBA" id="ARBA00004123"/>
    </source>
</evidence>
<reference evidence="14 15" key="2">
    <citation type="submission" date="2015-05" db="EMBL/GenBank/DDBJ databases">
        <authorList>
            <person name="Morales-Cruz A."/>
            <person name="Amrine K.C."/>
            <person name="Cantu D."/>
        </authorList>
    </citation>
    <scope>NUCLEOTIDE SEQUENCE [LARGE SCALE GENOMIC DNA]</scope>
    <source>
        <strain evidence="14">DA912</strain>
    </source>
</reference>
<dbReference type="GO" id="GO:0006310">
    <property type="term" value="P:DNA recombination"/>
    <property type="evidence" value="ECO:0007669"/>
    <property type="project" value="InterPro"/>
</dbReference>
<dbReference type="GO" id="GO:0008270">
    <property type="term" value="F:zinc ion binding"/>
    <property type="evidence" value="ECO:0007669"/>
    <property type="project" value="UniProtKB-KW"/>
</dbReference>
<name>A0A0G2FCU6_9PEZI</name>
<dbReference type="CDD" id="cd04476">
    <property type="entry name" value="RPA1_DBD_C"/>
    <property type="match status" value="1"/>
</dbReference>
<feature type="domain" description="Replication factor-A protein 1 N-terminal" evidence="11">
    <location>
        <begin position="8"/>
        <end position="110"/>
    </location>
</feature>
<evidence type="ECO:0000259" key="12">
    <source>
        <dbReference type="Pfam" id="PF08646"/>
    </source>
</evidence>
<proteinExistence type="inferred from homology"/>
<dbReference type="GO" id="GO:0140445">
    <property type="term" value="C:chromosome, telomeric repeat region"/>
    <property type="evidence" value="ECO:0007669"/>
    <property type="project" value="EnsemblFungi"/>
</dbReference>
<evidence type="ECO:0000256" key="8">
    <source>
        <dbReference type="ARBA" id="ARBA00023242"/>
    </source>
</evidence>
<reference evidence="14 15" key="1">
    <citation type="submission" date="2015-05" db="EMBL/GenBank/DDBJ databases">
        <title>Distinctive expansion of gene families associated with plant cell wall degradation and secondary metabolism in the genomes of grapevine trunk pathogens.</title>
        <authorList>
            <person name="Lawrence D.P."/>
            <person name="Travadon R."/>
            <person name="Rolshausen P.E."/>
            <person name="Baumgartner K."/>
        </authorList>
    </citation>
    <scope>NUCLEOTIDE SEQUENCE [LARGE SCALE GENOMIC DNA]</scope>
    <source>
        <strain evidence="14">DA912</strain>
    </source>
</reference>
<evidence type="ECO:0000313" key="15">
    <source>
        <dbReference type="Proteomes" id="UP000034680"/>
    </source>
</evidence>
<comment type="subcellular location">
    <subcellularLocation>
        <location evidence="1 9">Nucleus</location>
    </subcellularLocation>
</comment>
<dbReference type="Pfam" id="PF01336">
    <property type="entry name" value="tRNA_anti-codon"/>
    <property type="match status" value="1"/>
</dbReference>
<dbReference type="NCBIfam" id="TIGR00617">
    <property type="entry name" value="rpa1"/>
    <property type="match status" value="1"/>
</dbReference>
<dbReference type="CDD" id="cd04475">
    <property type="entry name" value="RPA1_DBD_B"/>
    <property type="match status" value="1"/>
</dbReference>
<evidence type="ECO:0000313" key="14">
    <source>
        <dbReference type="EMBL" id="KKY32422.1"/>
    </source>
</evidence>
<keyword evidence="8 9" id="KW-0539">Nucleus</keyword>
<dbReference type="GO" id="GO:0006281">
    <property type="term" value="P:DNA repair"/>
    <property type="evidence" value="ECO:0007669"/>
    <property type="project" value="EnsemblFungi"/>
</dbReference>
<protein>
    <recommendedName>
        <fullName evidence="9">Replication protein A subunit</fullName>
    </recommendedName>
</protein>
<evidence type="ECO:0000259" key="10">
    <source>
        <dbReference type="Pfam" id="PF01336"/>
    </source>
</evidence>
<accession>A0A0G2FCU6</accession>
<sequence>MGDAANQITRGALNAIFNDPARATAQFPVPVLQCLQIKPLAAQQPGGGERYRIVLSDTENYVQCMLATQANHVVHDGKLVKNCVLRVKSFQSNSVKGKNILIVLDVDVIESLGTPEKIGEPGPFEARPADAAANTTIGGTGFYGAKQEESKPAVKKENLPSRVGGASQTGNNVIYPIEALSPYANKWTIKARVSAKSDIKTWHKSTGEGKLFSVNLLDESGEIKATGFNEQCDQFYDLLQDGEVYYISNPCRVQLAKKQFSNLPNDYELTFERNTVIEKAEDQSNVPQVRFNFCGIEDLNKTEKDTTVDVVGILKEVEEVATIVSKTTQKPYEKRELTIVDDSGYSVRVTIWGKTANSFDAPLESVVAFKGVRVSDFGGRSLSLLSSGTMAVNPDIAEAHRLKGWYDASGRTDNFASHNNMASMGNATGRKDDTKNILQVKDSGLGMDDVAYFTVKATIVYIKQDNFCYPACRSEGCNKKVIEEDGGWRCEKCSITHERPEYRYIMSVNVNDHTGQLWLSCFDDTGRAIMGGKSADDLVELRENDAEKLAQVFDEANCSKFSFRCRAKMDTFGDTQRIRYQVMSAAPLNYVAEANKLAELIKQYEQSSIN</sequence>
<dbReference type="InterPro" id="IPR031657">
    <property type="entry name" value="REPA_OB_2"/>
</dbReference>
<dbReference type="FunFam" id="2.40.50.140:FF:000064">
    <property type="entry name" value="Replication protein A subunit"/>
    <property type="match status" value="1"/>
</dbReference>
<comment type="subunit">
    <text evidence="9">Component of the heterotrimeric canonical replication protein A complex (RPA).</text>
</comment>
<evidence type="ECO:0000256" key="9">
    <source>
        <dbReference type="RuleBase" id="RU364130"/>
    </source>
</evidence>
<comment type="caution">
    <text evidence="14">The sequence shown here is derived from an EMBL/GenBank/DDBJ whole genome shotgun (WGS) entry which is preliminary data.</text>
</comment>
<dbReference type="EMBL" id="LCUC01000318">
    <property type="protein sequence ID" value="KKY32422.1"/>
    <property type="molecule type" value="Genomic_DNA"/>
</dbReference>
<dbReference type="CDD" id="cd04474">
    <property type="entry name" value="RPA1_DBD_A"/>
    <property type="match status" value="1"/>
</dbReference>
<dbReference type="Pfam" id="PF08646">
    <property type="entry name" value="Rep_fac-A_C"/>
    <property type="match status" value="1"/>
</dbReference>
<dbReference type="GO" id="GO:0007004">
    <property type="term" value="P:telomere maintenance via telomerase"/>
    <property type="evidence" value="ECO:0007669"/>
    <property type="project" value="EnsemblFungi"/>
</dbReference>
<dbReference type="Pfam" id="PF04057">
    <property type="entry name" value="Rep-A_N"/>
    <property type="match status" value="1"/>
</dbReference>
<dbReference type="PANTHER" id="PTHR47165">
    <property type="entry name" value="OS03G0429900 PROTEIN"/>
    <property type="match status" value="1"/>
</dbReference>
<dbReference type="InterPro" id="IPR004591">
    <property type="entry name" value="Rfa1"/>
</dbReference>
<dbReference type="InterPro" id="IPR047192">
    <property type="entry name" value="Euk_RPA1_DBD_C"/>
</dbReference>
<dbReference type="PANTHER" id="PTHR47165:SF4">
    <property type="entry name" value="OS03G0429900 PROTEIN"/>
    <property type="match status" value="1"/>
</dbReference>
<evidence type="ECO:0000256" key="3">
    <source>
        <dbReference type="ARBA" id="ARBA00022705"/>
    </source>
</evidence>
<dbReference type="GO" id="GO:0033260">
    <property type="term" value="P:nuclear DNA replication"/>
    <property type="evidence" value="ECO:0007669"/>
    <property type="project" value="EnsemblFungi"/>
</dbReference>
<keyword evidence="3 9" id="KW-0235">DNA replication</keyword>